<dbReference type="InterPro" id="IPR046350">
    <property type="entry name" value="Cystatin_sf"/>
</dbReference>
<evidence type="ECO:0000256" key="5">
    <source>
        <dbReference type="ARBA" id="ARBA00023157"/>
    </source>
</evidence>
<dbReference type="InterPro" id="IPR000010">
    <property type="entry name" value="Cystatin_dom"/>
</dbReference>
<dbReference type="PANTHER" id="PTHR13814:SF10">
    <property type="entry name" value="FETUIN-B"/>
    <property type="match status" value="1"/>
</dbReference>
<accession>A0ABN9M019</accession>
<dbReference type="PROSITE" id="PS01255">
    <property type="entry name" value="FETUIN_2"/>
    <property type="match status" value="1"/>
</dbReference>
<dbReference type="PANTHER" id="PTHR13814">
    <property type="entry name" value="FETUIN"/>
    <property type="match status" value="1"/>
</dbReference>
<reference evidence="9" key="1">
    <citation type="submission" date="2023-07" db="EMBL/GenBank/DDBJ databases">
        <authorList>
            <person name="Stuckert A."/>
        </authorList>
    </citation>
    <scope>NUCLEOTIDE SEQUENCE</scope>
</reference>
<keyword evidence="5" id="KW-1015">Disulfide bond</keyword>
<dbReference type="SUPFAM" id="SSF54403">
    <property type="entry name" value="Cystatin/monellin"/>
    <property type="match status" value="1"/>
</dbReference>
<dbReference type="SMART" id="SM00043">
    <property type="entry name" value="CY"/>
    <property type="match status" value="1"/>
</dbReference>
<name>A0ABN9M019_9NEOB</name>
<evidence type="ECO:0000256" key="6">
    <source>
        <dbReference type="ARBA" id="ARBA00023180"/>
    </source>
</evidence>
<evidence type="ECO:0000256" key="1">
    <source>
        <dbReference type="ARBA" id="ARBA00004613"/>
    </source>
</evidence>
<keyword evidence="4" id="KW-0677">Repeat</keyword>
<dbReference type="EMBL" id="CAUEEQ010040150">
    <property type="protein sequence ID" value="CAJ0955420.1"/>
    <property type="molecule type" value="Genomic_DNA"/>
</dbReference>
<feature type="signal peptide" evidence="7">
    <location>
        <begin position="1"/>
        <end position="23"/>
    </location>
</feature>
<dbReference type="InterPro" id="IPR001363">
    <property type="entry name" value="Prot_inh_fetuin_CS"/>
</dbReference>
<evidence type="ECO:0000259" key="8">
    <source>
        <dbReference type="PROSITE" id="PS51530"/>
    </source>
</evidence>
<comment type="subcellular location">
    <subcellularLocation>
        <location evidence="1">Secreted</location>
    </subcellularLocation>
</comment>
<evidence type="ECO:0000256" key="7">
    <source>
        <dbReference type="SAM" id="SignalP"/>
    </source>
</evidence>
<dbReference type="Gene3D" id="3.10.450.10">
    <property type="match status" value="1"/>
</dbReference>
<dbReference type="InterPro" id="IPR025764">
    <property type="entry name" value="Cystatin_Fetuin_B"/>
</dbReference>
<organism evidence="9 10">
    <name type="scientific">Ranitomeya imitator</name>
    <name type="common">mimic poison frog</name>
    <dbReference type="NCBI Taxonomy" id="111125"/>
    <lineage>
        <taxon>Eukaryota</taxon>
        <taxon>Metazoa</taxon>
        <taxon>Chordata</taxon>
        <taxon>Craniata</taxon>
        <taxon>Vertebrata</taxon>
        <taxon>Euteleostomi</taxon>
        <taxon>Amphibia</taxon>
        <taxon>Batrachia</taxon>
        <taxon>Anura</taxon>
        <taxon>Neobatrachia</taxon>
        <taxon>Hyloidea</taxon>
        <taxon>Dendrobatidae</taxon>
        <taxon>Dendrobatinae</taxon>
        <taxon>Ranitomeya</taxon>
    </lineage>
</organism>
<dbReference type="Proteomes" id="UP001176940">
    <property type="component" value="Unassembled WGS sequence"/>
</dbReference>
<evidence type="ECO:0000256" key="4">
    <source>
        <dbReference type="ARBA" id="ARBA00022737"/>
    </source>
</evidence>
<keyword evidence="10" id="KW-1185">Reference proteome</keyword>
<keyword evidence="3 7" id="KW-0732">Signal</keyword>
<feature type="non-terminal residue" evidence="9">
    <location>
        <position position="178"/>
    </location>
</feature>
<evidence type="ECO:0000313" key="10">
    <source>
        <dbReference type="Proteomes" id="UP001176940"/>
    </source>
</evidence>
<dbReference type="CDD" id="cd00042">
    <property type="entry name" value="CY"/>
    <property type="match status" value="1"/>
</dbReference>
<evidence type="ECO:0000313" key="9">
    <source>
        <dbReference type="EMBL" id="CAJ0955420.1"/>
    </source>
</evidence>
<evidence type="ECO:0000256" key="2">
    <source>
        <dbReference type="ARBA" id="ARBA00022525"/>
    </source>
</evidence>
<proteinExistence type="predicted"/>
<feature type="domain" description="Cystatin fetuin-B-type" evidence="8">
    <location>
        <begin position="23"/>
        <end position="175"/>
    </location>
</feature>
<protein>
    <recommendedName>
        <fullName evidence="8">Cystatin fetuin-B-type domain-containing protein</fullName>
    </recommendedName>
</protein>
<gene>
    <name evidence="9" type="ORF">RIMI_LOCUS15130914</name>
</gene>
<comment type="caution">
    <text evidence="9">The sequence shown here is derived from an EMBL/GenBank/DDBJ whole genome shotgun (WGS) entry which is preliminary data.</text>
</comment>
<feature type="chain" id="PRO_5045547938" description="Cystatin fetuin-B-type domain-containing protein" evidence="7">
    <location>
        <begin position="24"/>
        <end position="178"/>
    </location>
</feature>
<sequence length="178" mass="20178">MKVSTLLLISIQVFLATAGRSRGNKEPEITSIACNDPAVEAVADLSLRQLNANRREGSVLGLKRISNVQQQFNEENGFVFYLTMDVLETQCHVLSRELWKDCRAKPRHEALVLSDTVRYLKVSVSADTRKISDIADTDIRYQYKSMGHQVFGQCKVIFHLNKPKRIAFLQSYDCTLSP</sequence>
<dbReference type="PROSITE" id="PS51530">
    <property type="entry name" value="CYSTATIN_FETUIN_B"/>
    <property type="match status" value="1"/>
</dbReference>
<dbReference type="InterPro" id="IPR050735">
    <property type="entry name" value="Kininogen_Fetuin_HRG"/>
</dbReference>
<keyword evidence="6" id="KW-0325">Glycoprotein</keyword>
<evidence type="ECO:0000256" key="3">
    <source>
        <dbReference type="ARBA" id="ARBA00022729"/>
    </source>
</evidence>
<keyword evidence="2" id="KW-0964">Secreted</keyword>
<dbReference type="Pfam" id="PF00031">
    <property type="entry name" value="Cystatin"/>
    <property type="match status" value="1"/>
</dbReference>